<keyword evidence="5 16" id="KW-0349">Heme</keyword>
<keyword evidence="6 17" id="KW-0812">Transmembrane</keyword>
<comment type="subcellular location">
    <subcellularLocation>
        <location evidence="1">Cell membrane</location>
        <topology evidence="1">Multi-pass membrane protein</topology>
    </subcellularLocation>
</comment>
<feature type="binding site" description="axial binding residue" evidence="16">
    <location>
        <position position="76"/>
    </location>
    <ligand>
        <name>heme b</name>
        <dbReference type="ChEBI" id="CHEBI:60344"/>
        <label>1</label>
    </ligand>
    <ligandPart>
        <name>Fe</name>
        <dbReference type="ChEBI" id="CHEBI:18248"/>
    </ligandPart>
</feature>
<evidence type="ECO:0000256" key="1">
    <source>
        <dbReference type="ARBA" id="ARBA00004651"/>
    </source>
</evidence>
<dbReference type="GO" id="GO:0042128">
    <property type="term" value="P:nitrate assimilation"/>
    <property type="evidence" value="ECO:0007669"/>
    <property type="project" value="UniProtKB-KW"/>
</dbReference>
<proteinExistence type="predicted"/>
<accession>N0B7R5</accession>
<evidence type="ECO:0000259" key="18">
    <source>
        <dbReference type="Pfam" id="PF02665"/>
    </source>
</evidence>
<dbReference type="FunFam" id="1.20.950.20:FF:000001">
    <property type="entry name" value="Respiratory nitrate reductase subunit gamma"/>
    <property type="match status" value="1"/>
</dbReference>
<sequence>MIEKEIAMLSNAYVNTLLFGVYPYICLVVLLIGSLIRFDREPYTWKSDSSQTLRKRELRLGSNLFHYGVIVVILGHFAGFLAPHWAVDWALSPAAHQLLAMVVGGIAGTIAIIGLTILIHRRLTDPRIRLNSRKWDITITFMLWLQLALGLLTVPLSAYHMDGELFETLSSYVKGIVTLDGGAAALMVGVPLTYKLHILLGFTLFLVSPFTRMIHIWSGAGALAYLFRPYQIVRTPKTRAEEPVRS</sequence>
<feature type="transmembrane region" description="Helical" evidence="17">
    <location>
        <begin position="64"/>
        <end position="86"/>
    </location>
</feature>
<evidence type="ECO:0000256" key="2">
    <source>
        <dbReference type="ARBA" id="ARBA00012500"/>
    </source>
</evidence>
<dbReference type="PANTHER" id="PTHR30598">
    <property type="entry name" value="NITRATE REDUCTASE PRIVATE CHAPERONE, REDOX ENZYME MATURATION PROTEIN REMP FAMILY"/>
    <property type="match status" value="1"/>
</dbReference>
<dbReference type="STRING" id="670307.HYPDE_33173"/>
<dbReference type="HOGENOM" id="CLU_092378_1_0_5"/>
<keyword evidence="10" id="KW-0560">Oxidoreductase</keyword>
<gene>
    <name evidence="19" type="ORF">HYPDE_33173</name>
</gene>
<dbReference type="GO" id="GO:0009325">
    <property type="term" value="C:nitrate reductase complex"/>
    <property type="evidence" value="ECO:0007669"/>
    <property type="project" value="InterPro"/>
</dbReference>
<keyword evidence="4" id="KW-1003">Cell membrane</keyword>
<name>N0B7R5_9HYPH</name>
<keyword evidence="3" id="KW-0813">Transport</keyword>
<comment type="catalytic activity">
    <reaction evidence="14">
        <text>nitrate + a quinol = a quinone + nitrite + H2O</text>
        <dbReference type="Rhea" id="RHEA:56144"/>
        <dbReference type="ChEBI" id="CHEBI:15377"/>
        <dbReference type="ChEBI" id="CHEBI:16301"/>
        <dbReference type="ChEBI" id="CHEBI:17632"/>
        <dbReference type="ChEBI" id="CHEBI:24646"/>
        <dbReference type="ChEBI" id="CHEBI:132124"/>
        <dbReference type="EC" id="1.7.5.1"/>
    </reaction>
</comment>
<feature type="binding site" description="axial binding residue" evidence="16">
    <location>
        <position position="66"/>
    </location>
    <ligand>
        <name>heme b</name>
        <dbReference type="ChEBI" id="CHEBI:60344"/>
        <label>2</label>
    </ligand>
    <ligandPart>
        <name>Fe</name>
        <dbReference type="ChEBI" id="CHEBI:18248"/>
    </ligandPart>
</feature>
<evidence type="ECO:0000256" key="16">
    <source>
        <dbReference type="PIRSR" id="PIRSR603816-1"/>
    </source>
</evidence>
<dbReference type="InterPro" id="IPR023234">
    <property type="entry name" value="NarG-like_domain"/>
</dbReference>
<organism evidence="19 20">
    <name type="scientific">Hyphomicrobium denitrificans 1NES1</name>
    <dbReference type="NCBI Taxonomy" id="670307"/>
    <lineage>
        <taxon>Bacteria</taxon>
        <taxon>Pseudomonadati</taxon>
        <taxon>Pseudomonadota</taxon>
        <taxon>Alphaproteobacteria</taxon>
        <taxon>Hyphomicrobiales</taxon>
        <taxon>Hyphomicrobiaceae</taxon>
        <taxon>Hyphomicrobium</taxon>
    </lineage>
</organism>
<evidence type="ECO:0000256" key="9">
    <source>
        <dbReference type="ARBA" id="ARBA00022989"/>
    </source>
</evidence>
<evidence type="ECO:0000256" key="10">
    <source>
        <dbReference type="ARBA" id="ARBA00023002"/>
    </source>
</evidence>
<dbReference type="GO" id="GO:0019645">
    <property type="term" value="P:anaerobic electron transport chain"/>
    <property type="evidence" value="ECO:0007669"/>
    <property type="project" value="UniProtKB-ARBA"/>
</dbReference>
<dbReference type="Proteomes" id="UP000005952">
    <property type="component" value="Chromosome"/>
</dbReference>
<dbReference type="GO" id="GO:0020037">
    <property type="term" value="F:heme binding"/>
    <property type="evidence" value="ECO:0007669"/>
    <property type="project" value="TreeGrafter"/>
</dbReference>
<dbReference type="InterPro" id="IPR003816">
    <property type="entry name" value="Nitrate_red_gam"/>
</dbReference>
<evidence type="ECO:0000256" key="11">
    <source>
        <dbReference type="ARBA" id="ARBA00023004"/>
    </source>
</evidence>
<dbReference type="eggNOG" id="COG2181">
    <property type="taxonomic scope" value="Bacteria"/>
</dbReference>
<evidence type="ECO:0000256" key="7">
    <source>
        <dbReference type="ARBA" id="ARBA00022723"/>
    </source>
</evidence>
<feature type="domain" description="NarG-like" evidence="18">
    <location>
        <begin position="15"/>
        <end position="235"/>
    </location>
</feature>
<feature type="transmembrane region" description="Helical" evidence="17">
    <location>
        <begin position="98"/>
        <end position="120"/>
    </location>
</feature>
<evidence type="ECO:0000256" key="15">
    <source>
        <dbReference type="ARBA" id="ARBA00063882"/>
    </source>
</evidence>
<dbReference type="SUPFAM" id="SSF103501">
    <property type="entry name" value="Respiratory nitrate reductase 1 gamma chain"/>
    <property type="match status" value="1"/>
</dbReference>
<reference evidence="19 20" key="1">
    <citation type="journal article" date="2013" name="Genome Announc.">
        <title>Genome sequences for three denitrifying bacterial strains isolated from a uranium- and nitrate-contaminated subsurface environment.</title>
        <authorList>
            <person name="Venkatramanan R."/>
            <person name="Prakash O."/>
            <person name="Woyke T."/>
            <person name="Chain P."/>
            <person name="Goodwin L.A."/>
            <person name="Watson D."/>
            <person name="Brooks S."/>
            <person name="Kostka J.E."/>
            <person name="Green S.J."/>
        </authorList>
    </citation>
    <scope>NUCLEOTIDE SEQUENCE [LARGE SCALE GENOMIC DNA]</scope>
    <source>
        <strain evidence="19 20">1NES1</strain>
    </source>
</reference>
<evidence type="ECO:0000256" key="17">
    <source>
        <dbReference type="SAM" id="Phobius"/>
    </source>
</evidence>
<keyword evidence="7" id="KW-0479">Metal-binding</keyword>
<dbReference type="GO" id="GO:0005886">
    <property type="term" value="C:plasma membrane"/>
    <property type="evidence" value="ECO:0007669"/>
    <property type="project" value="UniProtKB-SubCell"/>
</dbReference>
<dbReference type="AlphaFoldDB" id="N0B7R5"/>
<evidence type="ECO:0000256" key="5">
    <source>
        <dbReference type="ARBA" id="ARBA00022617"/>
    </source>
</evidence>
<dbReference type="GO" id="GO:0009055">
    <property type="term" value="F:electron transfer activity"/>
    <property type="evidence" value="ECO:0007669"/>
    <property type="project" value="TreeGrafter"/>
</dbReference>
<evidence type="ECO:0000256" key="14">
    <source>
        <dbReference type="ARBA" id="ARBA00048294"/>
    </source>
</evidence>
<protein>
    <recommendedName>
        <fullName evidence="2">nitrate reductase (quinone)</fullName>
        <ecNumber evidence="2">1.7.5.1</ecNumber>
    </recommendedName>
</protein>
<feature type="transmembrane region" description="Helical" evidence="17">
    <location>
        <begin position="12"/>
        <end position="36"/>
    </location>
</feature>
<dbReference type="PANTHER" id="PTHR30598:SF3">
    <property type="entry name" value="RESPIRATORY NITRATE REDUCTASE 1 GAMMA CHAIN"/>
    <property type="match status" value="1"/>
</dbReference>
<evidence type="ECO:0000256" key="4">
    <source>
        <dbReference type="ARBA" id="ARBA00022475"/>
    </source>
</evidence>
<evidence type="ECO:0000256" key="3">
    <source>
        <dbReference type="ARBA" id="ARBA00022448"/>
    </source>
</evidence>
<keyword evidence="20" id="KW-1185">Reference proteome</keyword>
<feature type="transmembrane region" description="Helical" evidence="17">
    <location>
        <begin position="181"/>
        <end position="207"/>
    </location>
</feature>
<dbReference type="EMBL" id="CP005587">
    <property type="protein sequence ID" value="AGK58307.1"/>
    <property type="molecule type" value="Genomic_DNA"/>
</dbReference>
<evidence type="ECO:0000313" key="19">
    <source>
        <dbReference type="EMBL" id="AGK58307.1"/>
    </source>
</evidence>
<dbReference type="EC" id="1.7.5.1" evidence="2"/>
<keyword evidence="13 17" id="KW-0472">Membrane</keyword>
<feature type="binding site" description="axial binding residue" evidence="16">
    <location>
        <position position="197"/>
    </location>
    <ligand>
        <name>heme b</name>
        <dbReference type="ChEBI" id="CHEBI:60344"/>
        <label>1</label>
    </ligand>
    <ligandPart>
        <name>Fe</name>
        <dbReference type="ChEBI" id="CHEBI:18248"/>
    </ligandPart>
</feature>
<keyword evidence="8" id="KW-0249">Electron transport</keyword>
<dbReference type="GO" id="GO:0046872">
    <property type="term" value="F:metal ion binding"/>
    <property type="evidence" value="ECO:0007669"/>
    <property type="project" value="UniProtKB-KW"/>
</dbReference>
<feature type="binding site" description="axial binding residue" evidence="16">
    <location>
        <position position="215"/>
    </location>
    <ligand>
        <name>heme b</name>
        <dbReference type="ChEBI" id="CHEBI:60344"/>
        <label>1</label>
    </ligand>
    <ligandPart>
        <name>Fe</name>
        <dbReference type="ChEBI" id="CHEBI:18248"/>
    </ligandPart>
</feature>
<evidence type="ECO:0000256" key="12">
    <source>
        <dbReference type="ARBA" id="ARBA00023063"/>
    </source>
</evidence>
<feature type="transmembrane region" description="Helical" evidence="17">
    <location>
        <begin position="141"/>
        <end position="161"/>
    </location>
</feature>
<evidence type="ECO:0000256" key="6">
    <source>
        <dbReference type="ARBA" id="ARBA00022692"/>
    </source>
</evidence>
<dbReference type="Pfam" id="PF02665">
    <property type="entry name" value="Nitrate_red_gam"/>
    <property type="match status" value="1"/>
</dbReference>
<dbReference type="KEGG" id="hdt:HYPDE_33173"/>
<keyword evidence="11 16" id="KW-0408">Iron</keyword>
<dbReference type="NCBIfam" id="TIGR00351">
    <property type="entry name" value="narI"/>
    <property type="match status" value="1"/>
</dbReference>
<evidence type="ECO:0000256" key="13">
    <source>
        <dbReference type="ARBA" id="ARBA00023136"/>
    </source>
</evidence>
<dbReference type="GO" id="GO:0160182">
    <property type="term" value="F:nitrate reductase (quinone) activity"/>
    <property type="evidence" value="ECO:0007669"/>
    <property type="project" value="UniProtKB-EC"/>
</dbReference>
<dbReference type="InterPro" id="IPR051936">
    <property type="entry name" value="Heme-iron_electron_transfer"/>
</dbReference>
<keyword evidence="12" id="KW-0534">Nitrate assimilation</keyword>
<comment type="subunit">
    <text evidence="15">Dimer of heterotrimers each composed of an alpha, a beta and a gamma chain. Alpha and beta are catalytic chains; gamma chains are involved in binding the enzyme complex to the cytoplasmic membrane.</text>
</comment>
<evidence type="ECO:0000256" key="8">
    <source>
        <dbReference type="ARBA" id="ARBA00022982"/>
    </source>
</evidence>
<dbReference type="InterPro" id="IPR036197">
    <property type="entry name" value="NarG-like_sf"/>
</dbReference>
<keyword evidence="9 17" id="KW-1133">Transmembrane helix</keyword>
<evidence type="ECO:0000313" key="20">
    <source>
        <dbReference type="Proteomes" id="UP000005952"/>
    </source>
</evidence>
<dbReference type="Gene3D" id="1.20.950.20">
    <property type="entry name" value="Transmembrane di-heme cytochromes, Chain C"/>
    <property type="match status" value="1"/>
</dbReference>